<dbReference type="KEGG" id="snan:I6N98_01755"/>
<name>A0A7T4R1B2_9GAMM</name>
<organism evidence="2 3">
    <name type="scientific">Spongiibacter nanhainus</name>
    <dbReference type="NCBI Taxonomy" id="2794344"/>
    <lineage>
        <taxon>Bacteria</taxon>
        <taxon>Pseudomonadati</taxon>
        <taxon>Pseudomonadota</taxon>
        <taxon>Gammaproteobacteria</taxon>
        <taxon>Cellvibrionales</taxon>
        <taxon>Spongiibacteraceae</taxon>
        <taxon>Spongiibacter</taxon>
    </lineage>
</organism>
<evidence type="ECO:0000313" key="3">
    <source>
        <dbReference type="Proteomes" id="UP000596063"/>
    </source>
</evidence>
<proteinExistence type="predicted"/>
<accession>A0A7T4R1B2</accession>
<dbReference type="Proteomes" id="UP000596063">
    <property type="component" value="Chromosome"/>
</dbReference>
<evidence type="ECO:0000313" key="2">
    <source>
        <dbReference type="EMBL" id="QQD18624.1"/>
    </source>
</evidence>
<dbReference type="EMBL" id="CP066167">
    <property type="protein sequence ID" value="QQD18624.1"/>
    <property type="molecule type" value="Genomic_DNA"/>
</dbReference>
<keyword evidence="3" id="KW-1185">Reference proteome</keyword>
<dbReference type="RefSeq" id="WP_198570115.1">
    <property type="nucleotide sequence ID" value="NZ_CP066167.1"/>
</dbReference>
<reference evidence="2 3" key="1">
    <citation type="submission" date="2020-12" db="EMBL/GenBank/DDBJ databases">
        <authorList>
            <person name="Shan Y."/>
        </authorList>
    </citation>
    <scope>NUCLEOTIDE SEQUENCE [LARGE SCALE GENOMIC DNA]</scope>
    <source>
        <strain evidence="3">csc3.9</strain>
    </source>
</reference>
<sequence>MEQHLSARASAPAPVNDRRAKQLPPIPDDYREHLTDAQCAAIHQAENFAWSLCFVRRPLFQERVTVLQNTDTRHYAQLDEEGNLILKHDLIIRE</sequence>
<evidence type="ECO:0000256" key="1">
    <source>
        <dbReference type="SAM" id="MobiDB-lite"/>
    </source>
</evidence>
<feature type="region of interest" description="Disordered" evidence="1">
    <location>
        <begin position="1"/>
        <end position="29"/>
    </location>
</feature>
<protein>
    <submittedName>
        <fullName evidence="2">Uncharacterized protein</fullName>
    </submittedName>
</protein>
<gene>
    <name evidence="2" type="ORF">I6N98_01755</name>
</gene>
<dbReference type="AlphaFoldDB" id="A0A7T4R1B2"/>